<keyword evidence="5" id="KW-1185">Reference proteome</keyword>
<proteinExistence type="predicted"/>
<protein>
    <recommendedName>
        <fullName evidence="3">Nematode cuticle collagen N-terminal domain-containing protein</fullName>
    </recommendedName>
</protein>
<evidence type="ECO:0000313" key="4">
    <source>
        <dbReference type="EMBL" id="VDM81168.1"/>
    </source>
</evidence>
<accession>A0A3P7LPL6</accession>
<evidence type="ECO:0000256" key="2">
    <source>
        <dbReference type="SAM" id="Phobius"/>
    </source>
</evidence>
<dbReference type="Pfam" id="PF01484">
    <property type="entry name" value="Col_cuticle_N"/>
    <property type="match status" value="1"/>
</dbReference>
<keyword evidence="1" id="KW-0677">Repeat</keyword>
<dbReference type="EMBL" id="UYYB01111664">
    <property type="protein sequence ID" value="VDM81168.1"/>
    <property type="molecule type" value="Genomic_DNA"/>
</dbReference>
<evidence type="ECO:0000256" key="1">
    <source>
        <dbReference type="ARBA" id="ARBA00022737"/>
    </source>
</evidence>
<sequence>MECESGHRLAAYRFVAYSAVAFSVVAVLSICITLPMVYNYIHHVKRSMNTEINFCKHMHNCFCDVRDAMPIPKFGCLIGLPSALSTLEQGVN</sequence>
<dbReference type="AlphaFoldDB" id="A0A3P7LPL6"/>
<keyword evidence="2" id="KW-1133">Transmembrane helix</keyword>
<dbReference type="GO" id="GO:0042302">
    <property type="term" value="F:structural constituent of cuticle"/>
    <property type="evidence" value="ECO:0007669"/>
    <property type="project" value="InterPro"/>
</dbReference>
<keyword evidence="2" id="KW-0812">Transmembrane</keyword>
<organism evidence="4 5">
    <name type="scientific">Strongylus vulgaris</name>
    <name type="common">Blood worm</name>
    <dbReference type="NCBI Taxonomy" id="40348"/>
    <lineage>
        <taxon>Eukaryota</taxon>
        <taxon>Metazoa</taxon>
        <taxon>Ecdysozoa</taxon>
        <taxon>Nematoda</taxon>
        <taxon>Chromadorea</taxon>
        <taxon>Rhabditida</taxon>
        <taxon>Rhabditina</taxon>
        <taxon>Rhabditomorpha</taxon>
        <taxon>Strongyloidea</taxon>
        <taxon>Strongylidae</taxon>
        <taxon>Strongylus</taxon>
    </lineage>
</organism>
<feature type="transmembrane region" description="Helical" evidence="2">
    <location>
        <begin position="14"/>
        <end position="38"/>
    </location>
</feature>
<dbReference type="OrthoDB" id="5985978at2759"/>
<reference evidence="4 5" key="1">
    <citation type="submission" date="2018-11" db="EMBL/GenBank/DDBJ databases">
        <authorList>
            <consortium name="Pathogen Informatics"/>
        </authorList>
    </citation>
    <scope>NUCLEOTIDE SEQUENCE [LARGE SCALE GENOMIC DNA]</scope>
</reference>
<keyword evidence="2" id="KW-0472">Membrane</keyword>
<dbReference type="SMART" id="SM01088">
    <property type="entry name" value="Col_cuticle_N"/>
    <property type="match status" value="1"/>
</dbReference>
<dbReference type="InterPro" id="IPR002486">
    <property type="entry name" value="Col_cuticle_N"/>
</dbReference>
<gene>
    <name evidence="4" type="ORF">SVUK_LOCUS16166</name>
</gene>
<dbReference type="Proteomes" id="UP000270094">
    <property type="component" value="Unassembled WGS sequence"/>
</dbReference>
<evidence type="ECO:0000313" key="5">
    <source>
        <dbReference type="Proteomes" id="UP000270094"/>
    </source>
</evidence>
<name>A0A3P7LPL6_STRVU</name>
<feature type="domain" description="Nematode cuticle collagen N-terminal" evidence="3">
    <location>
        <begin position="14"/>
        <end position="69"/>
    </location>
</feature>
<evidence type="ECO:0000259" key="3">
    <source>
        <dbReference type="SMART" id="SM01088"/>
    </source>
</evidence>